<protein>
    <submittedName>
        <fullName evidence="3">Uncharacterized protein</fullName>
    </submittedName>
</protein>
<keyword evidence="4" id="KW-1185">Reference proteome</keyword>
<evidence type="ECO:0000256" key="2">
    <source>
        <dbReference type="SAM" id="SignalP"/>
    </source>
</evidence>
<feature type="signal peptide" evidence="2">
    <location>
        <begin position="1"/>
        <end position="25"/>
    </location>
</feature>
<organism evidence="3 4">
    <name type="scientific">Planctomicrobium piriforme</name>
    <dbReference type="NCBI Taxonomy" id="1576369"/>
    <lineage>
        <taxon>Bacteria</taxon>
        <taxon>Pseudomonadati</taxon>
        <taxon>Planctomycetota</taxon>
        <taxon>Planctomycetia</taxon>
        <taxon>Planctomycetales</taxon>
        <taxon>Planctomycetaceae</taxon>
        <taxon>Planctomicrobium</taxon>
    </lineage>
</organism>
<evidence type="ECO:0000256" key="1">
    <source>
        <dbReference type="SAM" id="Coils"/>
    </source>
</evidence>
<dbReference type="EMBL" id="FOQD01000010">
    <property type="protein sequence ID" value="SFI53796.1"/>
    <property type="molecule type" value="Genomic_DNA"/>
</dbReference>
<feature type="chain" id="PRO_5011583786" evidence="2">
    <location>
        <begin position="26"/>
        <end position="217"/>
    </location>
</feature>
<dbReference type="STRING" id="1576369.SAMN05421753_11020"/>
<name>A0A1I3J123_9PLAN</name>
<sequence length="217" mass="24328">MTKFGKLLAVFIAAASLAFAGFAIATVFGGPDWLQMTQAGYLDYYKFTQGPAPDFTWTATRIADGQTVATSKRLPEVLSKVLDEVATRQQTELQTLTEREPILQTRVESLEKAKASDEAALVEYETQLRARLAATRVQEAELATKIIAATNEAQKLENVTEARREDVIRLQQQINELRADEFRLVAVQTQLQNLLIQFQGDQIRAKARQQSLQNQLQ</sequence>
<evidence type="ECO:0000313" key="3">
    <source>
        <dbReference type="EMBL" id="SFI53796.1"/>
    </source>
</evidence>
<keyword evidence="1" id="KW-0175">Coiled coil</keyword>
<gene>
    <name evidence="3" type="ORF">SAMN05421753_11020</name>
</gene>
<accession>A0A1I3J123</accession>
<dbReference type="Proteomes" id="UP000199518">
    <property type="component" value="Unassembled WGS sequence"/>
</dbReference>
<reference evidence="4" key="1">
    <citation type="submission" date="2016-10" db="EMBL/GenBank/DDBJ databases">
        <authorList>
            <person name="Varghese N."/>
            <person name="Submissions S."/>
        </authorList>
    </citation>
    <scope>NUCLEOTIDE SEQUENCE [LARGE SCALE GENOMIC DNA]</scope>
    <source>
        <strain evidence="4">DSM 26348</strain>
    </source>
</reference>
<dbReference type="OrthoDB" id="278889at2"/>
<evidence type="ECO:0000313" key="4">
    <source>
        <dbReference type="Proteomes" id="UP000199518"/>
    </source>
</evidence>
<feature type="coiled-coil region" evidence="1">
    <location>
        <begin position="107"/>
        <end position="180"/>
    </location>
</feature>
<keyword evidence="2" id="KW-0732">Signal</keyword>
<dbReference type="RefSeq" id="WP_092051043.1">
    <property type="nucleotide sequence ID" value="NZ_FOQD01000010.1"/>
</dbReference>
<dbReference type="AlphaFoldDB" id="A0A1I3J123"/>
<proteinExistence type="predicted"/>